<accession>A0A0D0AQA6</accession>
<reference evidence="2 3" key="1">
    <citation type="submission" date="2014-04" db="EMBL/GenBank/DDBJ databases">
        <title>Evolutionary Origins and Diversification of the Mycorrhizal Mutualists.</title>
        <authorList>
            <consortium name="DOE Joint Genome Institute"/>
            <consortium name="Mycorrhizal Genomics Consortium"/>
            <person name="Kohler A."/>
            <person name="Kuo A."/>
            <person name="Nagy L.G."/>
            <person name="Floudas D."/>
            <person name="Copeland A."/>
            <person name="Barry K.W."/>
            <person name="Cichocki N."/>
            <person name="Veneault-Fourrey C."/>
            <person name="LaButti K."/>
            <person name="Lindquist E.A."/>
            <person name="Lipzen A."/>
            <person name="Lundell T."/>
            <person name="Morin E."/>
            <person name="Murat C."/>
            <person name="Riley R."/>
            <person name="Ohm R."/>
            <person name="Sun H."/>
            <person name="Tunlid A."/>
            <person name="Henrissat B."/>
            <person name="Grigoriev I.V."/>
            <person name="Hibbett D.S."/>
            <person name="Martin F."/>
        </authorList>
    </citation>
    <scope>NUCLEOTIDE SEQUENCE [LARGE SCALE GENOMIC DNA]</scope>
    <source>
        <strain evidence="2 3">FD-317 M1</strain>
    </source>
</reference>
<name>A0A0D0AQA6_9AGAR</name>
<dbReference type="Proteomes" id="UP000053593">
    <property type="component" value="Unassembled WGS sequence"/>
</dbReference>
<proteinExistence type="predicted"/>
<keyword evidence="3" id="KW-1185">Reference proteome</keyword>
<dbReference type="EMBL" id="KN834842">
    <property type="protein sequence ID" value="KIK52470.1"/>
    <property type="molecule type" value="Genomic_DNA"/>
</dbReference>
<gene>
    <name evidence="2" type="ORF">GYMLUDRAFT_100681</name>
</gene>
<dbReference type="HOGENOM" id="CLU_1610954_0_0_1"/>
<organism evidence="2 3">
    <name type="scientific">Collybiopsis luxurians FD-317 M1</name>
    <dbReference type="NCBI Taxonomy" id="944289"/>
    <lineage>
        <taxon>Eukaryota</taxon>
        <taxon>Fungi</taxon>
        <taxon>Dikarya</taxon>
        <taxon>Basidiomycota</taxon>
        <taxon>Agaricomycotina</taxon>
        <taxon>Agaricomycetes</taxon>
        <taxon>Agaricomycetidae</taxon>
        <taxon>Agaricales</taxon>
        <taxon>Marasmiineae</taxon>
        <taxon>Omphalotaceae</taxon>
        <taxon>Collybiopsis</taxon>
        <taxon>Collybiopsis luxurians</taxon>
    </lineage>
</organism>
<dbReference type="AlphaFoldDB" id="A0A0D0AQA6"/>
<sequence length="165" mass="18391">MKLWIASTTTYLIFFLVSTTYGAPRPIENNDTEEHPSVSLTIRTTSSSDPGHQVMVTFHPGTETALTTENQLPTQREIVQFTNSRIHLYAKNTWKITEQFTIEFSNAPAPAMLGKETQISFTMRAPASWTQCQSKQTRPAVCRGVAKLGKPGSLIIYGPDEGLWV</sequence>
<feature type="signal peptide" evidence="1">
    <location>
        <begin position="1"/>
        <end position="22"/>
    </location>
</feature>
<evidence type="ECO:0000313" key="2">
    <source>
        <dbReference type="EMBL" id="KIK52470.1"/>
    </source>
</evidence>
<evidence type="ECO:0000256" key="1">
    <source>
        <dbReference type="SAM" id="SignalP"/>
    </source>
</evidence>
<feature type="chain" id="PRO_5002207302" evidence="1">
    <location>
        <begin position="23"/>
        <end position="165"/>
    </location>
</feature>
<keyword evidence="1" id="KW-0732">Signal</keyword>
<protein>
    <submittedName>
        <fullName evidence="2">Uncharacterized protein</fullName>
    </submittedName>
</protein>
<evidence type="ECO:0000313" key="3">
    <source>
        <dbReference type="Proteomes" id="UP000053593"/>
    </source>
</evidence>